<feature type="signal peptide" evidence="1">
    <location>
        <begin position="1"/>
        <end position="18"/>
    </location>
</feature>
<dbReference type="PROSITE" id="PS51257">
    <property type="entry name" value="PROKAR_LIPOPROTEIN"/>
    <property type="match status" value="1"/>
</dbReference>
<evidence type="ECO:0008006" key="4">
    <source>
        <dbReference type="Google" id="ProtNLM"/>
    </source>
</evidence>
<proteinExistence type="predicted"/>
<name>A0ABM7PFH0_9BACT</name>
<evidence type="ECO:0000313" key="2">
    <source>
        <dbReference type="EMBL" id="BCS95914.1"/>
    </source>
</evidence>
<protein>
    <recommendedName>
        <fullName evidence="4">Lipoprotein</fullName>
    </recommendedName>
</protein>
<feature type="chain" id="PRO_5046883577" description="Lipoprotein" evidence="1">
    <location>
        <begin position="19"/>
        <end position="131"/>
    </location>
</feature>
<sequence length="131" mass="14609">MKHRFLMTALLIGTFCLATGCAGHVIRTHESVSRDTTWIQFTQKESPFVVNGLVGGEHISQYRLLGFEGERYRITGRGEDLYMNIFHGNGADAHGTGDTYVVAVIDLDALITVELSAHPVSQYQLRIEKIK</sequence>
<dbReference type="Proteomes" id="UP001320148">
    <property type="component" value="Chromosome"/>
</dbReference>
<dbReference type="EMBL" id="AP024488">
    <property type="protein sequence ID" value="BCS95914.1"/>
    <property type="molecule type" value="Genomic_DNA"/>
</dbReference>
<evidence type="ECO:0000313" key="3">
    <source>
        <dbReference type="Proteomes" id="UP001320148"/>
    </source>
</evidence>
<evidence type="ECO:0000256" key="1">
    <source>
        <dbReference type="SAM" id="SignalP"/>
    </source>
</evidence>
<keyword evidence="1" id="KW-0732">Signal</keyword>
<accession>A0ABM7PFH0</accession>
<organism evidence="2 3">
    <name type="scientific">Desulfoluna limicola</name>
    <dbReference type="NCBI Taxonomy" id="2810562"/>
    <lineage>
        <taxon>Bacteria</taxon>
        <taxon>Pseudomonadati</taxon>
        <taxon>Thermodesulfobacteriota</taxon>
        <taxon>Desulfobacteria</taxon>
        <taxon>Desulfobacterales</taxon>
        <taxon>Desulfolunaceae</taxon>
        <taxon>Desulfoluna</taxon>
    </lineage>
</organism>
<keyword evidence="3" id="KW-1185">Reference proteome</keyword>
<gene>
    <name evidence="2" type="ORF">DSLASN_15460</name>
</gene>
<reference evidence="2 3" key="1">
    <citation type="submission" date="2021-02" db="EMBL/GenBank/DDBJ databases">
        <title>Complete genome of Desulfoluna sp. strain ASN36.</title>
        <authorList>
            <person name="Takahashi A."/>
            <person name="Kojima H."/>
            <person name="Fukui M."/>
        </authorList>
    </citation>
    <scope>NUCLEOTIDE SEQUENCE [LARGE SCALE GENOMIC DNA]</scope>
    <source>
        <strain evidence="2 3">ASN36</strain>
    </source>
</reference>